<gene>
    <name evidence="9" type="ORF">PVAP13_7NG349531</name>
</gene>
<comment type="subcellular location">
    <subcellularLocation>
        <location evidence="1">Membrane</location>
        <topology evidence="1">Multi-pass membrane protein</topology>
    </subcellularLocation>
</comment>
<dbReference type="GO" id="GO:0016020">
    <property type="term" value="C:membrane"/>
    <property type="evidence" value="ECO:0007669"/>
    <property type="project" value="UniProtKB-SubCell"/>
</dbReference>
<protein>
    <recommendedName>
        <fullName evidence="8">GOST seven transmembrane domain-containing protein</fullName>
    </recommendedName>
</protein>
<evidence type="ECO:0000256" key="2">
    <source>
        <dbReference type="ARBA" id="ARBA00022692"/>
    </source>
</evidence>
<accession>A0A8T0Q8R7</accession>
<feature type="transmembrane region" description="Helical" evidence="7">
    <location>
        <begin position="464"/>
        <end position="485"/>
    </location>
</feature>
<feature type="region of interest" description="Disordered" evidence="6">
    <location>
        <begin position="30"/>
        <end position="67"/>
    </location>
</feature>
<feature type="transmembrane region" description="Helical" evidence="7">
    <location>
        <begin position="386"/>
        <end position="408"/>
    </location>
</feature>
<name>A0A8T0Q8R7_PANVG</name>
<keyword evidence="3" id="KW-0732">Signal</keyword>
<keyword evidence="2 7" id="KW-0812">Transmembrane</keyword>
<feature type="transmembrane region" description="Helical" evidence="7">
    <location>
        <begin position="318"/>
        <end position="344"/>
    </location>
</feature>
<dbReference type="Pfam" id="PF06814">
    <property type="entry name" value="GOST_TM"/>
    <property type="match status" value="1"/>
</dbReference>
<dbReference type="PANTHER" id="PTHR21229:SF21">
    <property type="entry name" value="OS04G0508600 PROTEIN"/>
    <property type="match status" value="1"/>
</dbReference>
<evidence type="ECO:0000256" key="4">
    <source>
        <dbReference type="ARBA" id="ARBA00022989"/>
    </source>
</evidence>
<evidence type="ECO:0000256" key="7">
    <source>
        <dbReference type="SAM" id="Phobius"/>
    </source>
</evidence>
<dbReference type="InterPro" id="IPR053937">
    <property type="entry name" value="GOST_TM"/>
</dbReference>
<dbReference type="InterPro" id="IPR009637">
    <property type="entry name" value="GPR107/GPR108-like"/>
</dbReference>
<dbReference type="EMBL" id="CM029050">
    <property type="protein sequence ID" value="KAG2567326.1"/>
    <property type="molecule type" value="Genomic_DNA"/>
</dbReference>
<evidence type="ECO:0000256" key="5">
    <source>
        <dbReference type="ARBA" id="ARBA00023136"/>
    </source>
</evidence>
<dbReference type="Proteomes" id="UP000823388">
    <property type="component" value="Chromosome 7N"/>
</dbReference>
<evidence type="ECO:0000259" key="8">
    <source>
        <dbReference type="Pfam" id="PF06814"/>
    </source>
</evidence>
<evidence type="ECO:0000256" key="6">
    <source>
        <dbReference type="SAM" id="MobiDB-lite"/>
    </source>
</evidence>
<keyword evidence="5 7" id="KW-0472">Membrane</keyword>
<proteinExistence type="predicted"/>
<evidence type="ECO:0000313" key="9">
    <source>
        <dbReference type="EMBL" id="KAG2567326.1"/>
    </source>
</evidence>
<reference evidence="9" key="1">
    <citation type="submission" date="2020-05" db="EMBL/GenBank/DDBJ databases">
        <title>WGS assembly of Panicum virgatum.</title>
        <authorList>
            <person name="Lovell J.T."/>
            <person name="Jenkins J."/>
            <person name="Shu S."/>
            <person name="Juenger T.E."/>
            <person name="Schmutz J."/>
        </authorList>
    </citation>
    <scope>NUCLEOTIDE SEQUENCE</scope>
    <source>
        <strain evidence="9">AP13</strain>
    </source>
</reference>
<evidence type="ECO:0000256" key="3">
    <source>
        <dbReference type="ARBA" id="ARBA00022729"/>
    </source>
</evidence>
<comment type="caution">
    <text evidence="9">The sequence shown here is derived from an EMBL/GenBank/DDBJ whole genome shotgun (WGS) entry which is preliminary data.</text>
</comment>
<keyword evidence="4 7" id="KW-1133">Transmembrane helix</keyword>
<feature type="transmembrane region" description="Helical" evidence="7">
    <location>
        <begin position="436"/>
        <end position="458"/>
    </location>
</feature>
<dbReference type="PANTHER" id="PTHR21229">
    <property type="entry name" value="LUNG SEVEN TRANSMEMBRANE RECEPTOR"/>
    <property type="match status" value="1"/>
</dbReference>
<organism evidence="9 10">
    <name type="scientific">Panicum virgatum</name>
    <name type="common">Blackwell switchgrass</name>
    <dbReference type="NCBI Taxonomy" id="38727"/>
    <lineage>
        <taxon>Eukaryota</taxon>
        <taxon>Viridiplantae</taxon>
        <taxon>Streptophyta</taxon>
        <taxon>Embryophyta</taxon>
        <taxon>Tracheophyta</taxon>
        <taxon>Spermatophyta</taxon>
        <taxon>Magnoliopsida</taxon>
        <taxon>Liliopsida</taxon>
        <taxon>Poales</taxon>
        <taxon>Poaceae</taxon>
        <taxon>PACMAD clade</taxon>
        <taxon>Panicoideae</taxon>
        <taxon>Panicodae</taxon>
        <taxon>Paniceae</taxon>
        <taxon>Panicinae</taxon>
        <taxon>Panicum</taxon>
        <taxon>Panicum sect. Hiantes</taxon>
    </lineage>
</organism>
<evidence type="ECO:0000313" key="10">
    <source>
        <dbReference type="Proteomes" id="UP000823388"/>
    </source>
</evidence>
<dbReference type="PROSITE" id="PS51257">
    <property type="entry name" value="PROKAR_LIPOPROTEIN"/>
    <property type="match status" value="1"/>
</dbReference>
<sequence>MAVPKTRHARRPAPPSPFVAACTAHATILSTPSAGARHRHSSPTATGECRDLTNQQKSSRDQPMQLDRSAMTASAVVLAVAASLAAVLPAARAEIKTTSIVSDSRSVILFEEFGFRRGGRAAVTATGVGWKVPEGVPDQGREPDPHGLLPHLQLPHLPDQQRVRLRRGHRHRLLPAHQQVRAAALPVQGDRARRHREGLPDHRRRRPVHGVVQQLPGRRRGHHGGAHRDVQRAPLRRQGQGVPSRRPAAAAGHLRGGVRRALRVPGRVAVRVREALQDRGAHPRRDGRAAAVQALKLACAAEDQWYVERTGTPHGWDVAFYVFGFFKGILLFTVIVLIGTGWSFLKPYLQEREKNVLMIIIPLQVIENIASAVIGETGPAGRDWLAWNQIFLLVDVICCCAVFFPIIWSIRNLREASKTDGKAARNLQKLTLFKQFYLVVVCYLYFTRIAASAVAAVLSYKYQWVVNVSIETASLAFYVFVFYNFQPVEKNPYLYVGDDEEEAAGGQLEMESTLRSETGMSCLSNKFCSIVTLRT</sequence>
<dbReference type="GO" id="GO:0005794">
    <property type="term" value="C:Golgi apparatus"/>
    <property type="evidence" value="ECO:0007669"/>
    <property type="project" value="TreeGrafter"/>
</dbReference>
<feature type="domain" description="GOST seven transmembrane" evidence="8">
    <location>
        <begin position="301"/>
        <end position="492"/>
    </location>
</feature>
<keyword evidence="10" id="KW-1185">Reference proteome</keyword>
<evidence type="ECO:0000256" key="1">
    <source>
        <dbReference type="ARBA" id="ARBA00004141"/>
    </source>
</evidence>
<dbReference type="AlphaFoldDB" id="A0A8T0Q8R7"/>